<dbReference type="Proteomes" id="UP000494256">
    <property type="component" value="Unassembled WGS sequence"/>
</dbReference>
<comment type="caution">
    <text evidence="1">The sequence shown here is derived from an EMBL/GenBank/DDBJ whole genome shotgun (WGS) entry which is preliminary data.</text>
</comment>
<organism evidence="1 2">
    <name type="scientific">Arctia plantaginis</name>
    <name type="common">Wood tiger moth</name>
    <name type="synonym">Phalaena plantaginis</name>
    <dbReference type="NCBI Taxonomy" id="874455"/>
    <lineage>
        <taxon>Eukaryota</taxon>
        <taxon>Metazoa</taxon>
        <taxon>Ecdysozoa</taxon>
        <taxon>Arthropoda</taxon>
        <taxon>Hexapoda</taxon>
        <taxon>Insecta</taxon>
        <taxon>Pterygota</taxon>
        <taxon>Neoptera</taxon>
        <taxon>Endopterygota</taxon>
        <taxon>Lepidoptera</taxon>
        <taxon>Glossata</taxon>
        <taxon>Ditrysia</taxon>
        <taxon>Noctuoidea</taxon>
        <taxon>Erebidae</taxon>
        <taxon>Arctiinae</taxon>
        <taxon>Arctia</taxon>
    </lineage>
</organism>
<evidence type="ECO:0000313" key="2">
    <source>
        <dbReference type="Proteomes" id="UP000494256"/>
    </source>
</evidence>
<gene>
    <name evidence="1" type="ORF">APLA_LOCUS11295</name>
</gene>
<dbReference type="PANTHER" id="PTHR36693">
    <property type="entry name" value="GH02722P"/>
    <property type="match status" value="1"/>
</dbReference>
<reference evidence="1 2" key="1">
    <citation type="submission" date="2020-04" db="EMBL/GenBank/DDBJ databases">
        <authorList>
            <person name="Wallbank WR R."/>
            <person name="Pardo Diaz C."/>
            <person name="Kozak K."/>
            <person name="Martin S."/>
            <person name="Jiggins C."/>
            <person name="Moest M."/>
            <person name="Warren A I."/>
            <person name="Byers J.R.P. K."/>
            <person name="Montejo-Kovacevich G."/>
            <person name="Yen C E."/>
        </authorList>
    </citation>
    <scope>NUCLEOTIDE SEQUENCE [LARGE SCALE GENOMIC DNA]</scope>
</reference>
<protein>
    <submittedName>
        <fullName evidence="1">Uncharacterized protein</fullName>
    </submittedName>
</protein>
<proteinExistence type="predicted"/>
<evidence type="ECO:0000313" key="1">
    <source>
        <dbReference type="EMBL" id="CAB3245913.1"/>
    </source>
</evidence>
<name>A0A8S1AKJ9_ARCPL</name>
<dbReference type="EMBL" id="CADEBD010000327">
    <property type="protein sequence ID" value="CAB3245913.1"/>
    <property type="molecule type" value="Genomic_DNA"/>
</dbReference>
<dbReference type="PANTHER" id="PTHR36693:SF1">
    <property type="entry name" value="GH02722P"/>
    <property type="match status" value="1"/>
</dbReference>
<dbReference type="InterPro" id="IPR032072">
    <property type="entry name" value="DUF4807"/>
</dbReference>
<dbReference type="Pfam" id="PF16065">
    <property type="entry name" value="DUF4807"/>
    <property type="match status" value="1"/>
</dbReference>
<dbReference type="OrthoDB" id="6624721at2759"/>
<accession>A0A8S1AKJ9</accession>
<dbReference type="AlphaFoldDB" id="A0A8S1AKJ9"/>
<sequence length="244" mass="27961">MQVLTNIRLFRSPFTLFYISEGFIIFPNEECYKSIGVKVGDCCEISVDDKIPDAQVLKLRTSAFFLQLFVKECQNSSTYRNNVVTHLNKLSGYPLDGTAFLKLILEPPDTEIIDYAWNERLLRLVWMKVEIENAFSWLSTLGGAYSALGDYFEECAEEAGRISIRQYKLSQMLGDESLAARSCLYSALSQAQKGNLHISRNIVRNVAEFARKTHDRRLMRMCQGVWAKLKYLRSLKKNSSIKPT</sequence>